<feature type="domain" description="HAMP" evidence="13">
    <location>
        <begin position="830"/>
        <end position="882"/>
    </location>
</feature>
<feature type="domain" description="HAMP" evidence="13">
    <location>
        <begin position="197"/>
        <end position="249"/>
    </location>
</feature>
<feature type="domain" description="Response regulatory" evidence="12">
    <location>
        <begin position="1380"/>
        <end position="1500"/>
    </location>
</feature>
<dbReference type="Pfam" id="PF00512">
    <property type="entry name" value="HisKA"/>
    <property type="match status" value="1"/>
</dbReference>
<dbReference type="GO" id="GO:0000155">
    <property type="term" value="F:phosphorelay sensor kinase activity"/>
    <property type="evidence" value="ECO:0007669"/>
    <property type="project" value="InterPro"/>
</dbReference>
<keyword evidence="4" id="KW-0808">Transferase</keyword>
<dbReference type="SUPFAM" id="SSF47384">
    <property type="entry name" value="Homodimeric domain of signal transducing histidine kinase"/>
    <property type="match status" value="1"/>
</dbReference>
<organism evidence="14 15">
    <name type="scientific">Syncephalastrum racemosum</name>
    <name type="common">Filamentous fungus</name>
    <dbReference type="NCBI Taxonomy" id="13706"/>
    <lineage>
        <taxon>Eukaryota</taxon>
        <taxon>Fungi</taxon>
        <taxon>Fungi incertae sedis</taxon>
        <taxon>Mucoromycota</taxon>
        <taxon>Mucoromycotina</taxon>
        <taxon>Mucoromycetes</taxon>
        <taxon>Mucorales</taxon>
        <taxon>Syncephalastraceae</taxon>
        <taxon>Syncephalastrum</taxon>
    </lineage>
</organism>
<evidence type="ECO:0000256" key="6">
    <source>
        <dbReference type="ARBA" id="ARBA00022741"/>
    </source>
</evidence>
<feature type="domain" description="HAMP" evidence="13">
    <location>
        <begin position="554"/>
        <end position="606"/>
    </location>
</feature>
<evidence type="ECO:0000256" key="4">
    <source>
        <dbReference type="ARBA" id="ARBA00022679"/>
    </source>
</evidence>
<dbReference type="Gene3D" id="1.10.287.130">
    <property type="match status" value="1"/>
</dbReference>
<comment type="caution">
    <text evidence="14">The sequence shown here is derived from an EMBL/GenBank/DDBJ whole genome shotgun (WGS) entry which is preliminary data.</text>
</comment>
<dbReference type="InterPro" id="IPR003594">
    <property type="entry name" value="HATPase_dom"/>
</dbReference>
<dbReference type="FunFam" id="3.30.565.10:FF:000010">
    <property type="entry name" value="Sensor histidine kinase RcsC"/>
    <property type="match status" value="1"/>
</dbReference>
<reference evidence="14 15" key="1">
    <citation type="submission" date="2016-07" db="EMBL/GenBank/DDBJ databases">
        <title>Pervasive Adenine N6-methylation of Active Genes in Fungi.</title>
        <authorList>
            <consortium name="DOE Joint Genome Institute"/>
            <person name="Mondo S.J."/>
            <person name="Dannebaum R.O."/>
            <person name="Kuo R.C."/>
            <person name="Labutti K."/>
            <person name="Haridas S."/>
            <person name="Kuo A."/>
            <person name="Salamov A."/>
            <person name="Ahrendt S.R."/>
            <person name="Lipzen A."/>
            <person name="Sullivan W."/>
            <person name="Andreopoulos W.B."/>
            <person name="Clum A."/>
            <person name="Lindquist E."/>
            <person name="Daum C."/>
            <person name="Ramamoorthy G.K."/>
            <person name="Gryganskyi A."/>
            <person name="Culley D."/>
            <person name="Magnuson J.K."/>
            <person name="James T.Y."/>
            <person name="O'Malley M.A."/>
            <person name="Stajich J.E."/>
            <person name="Spatafora J.W."/>
            <person name="Visel A."/>
            <person name="Grigoriev I.V."/>
        </authorList>
    </citation>
    <scope>NUCLEOTIDE SEQUENCE [LARGE SCALE GENOMIC DNA]</scope>
    <source>
        <strain evidence="14 15">NRRL 2496</strain>
    </source>
</reference>
<dbReference type="EC" id="2.7.13.3" evidence="2"/>
<dbReference type="SUPFAM" id="SSF55874">
    <property type="entry name" value="ATPase domain of HSP90 chaperone/DNA topoisomerase II/histidine kinase"/>
    <property type="match status" value="1"/>
</dbReference>
<dbReference type="Pfam" id="PF00672">
    <property type="entry name" value="HAMP"/>
    <property type="match status" value="7"/>
</dbReference>
<dbReference type="FunFam" id="1.20.120.1530:FF:000002">
    <property type="entry name" value="Two-component osmosensing histidine kinase"/>
    <property type="match status" value="5"/>
</dbReference>
<feature type="domain" description="HAMP" evidence="13">
    <location>
        <begin position="462"/>
        <end position="514"/>
    </location>
</feature>
<evidence type="ECO:0000256" key="7">
    <source>
        <dbReference type="ARBA" id="ARBA00022777"/>
    </source>
</evidence>
<feature type="domain" description="HAMP" evidence="13">
    <location>
        <begin position="109"/>
        <end position="156"/>
    </location>
</feature>
<dbReference type="PANTHER" id="PTHR45339">
    <property type="entry name" value="HYBRID SIGNAL TRANSDUCTION HISTIDINE KINASE J"/>
    <property type="match status" value="1"/>
</dbReference>
<dbReference type="Gene3D" id="3.40.50.2300">
    <property type="match status" value="2"/>
</dbReference>
<dbReference type="CDD" id="cd17546">
    <property type="entry name" value="REC_hyHK_CKI1_RcsC-like"/>
    <property type="match status" value="1"/>
</dbReference>
<keyword evidence="5" id="KW-0677">Repeat</keyword>
<comment type="catalytic activity">
    <reaction evidence="1">
        <text>ATP + protein L-histidine = ADP + protein N-phospho-L-histidine.</text>
        <dbReference type="EC" id="2.7.13.3"/>
    </reaction>
</comment>
<dbReference type="OMA" id="CLAAQMD"/>
<dbReference type="EMBL" id="MCGN01000008">
    <property type="protein sequence ID" value="ORY93858.1"/>
    <property type="molecule type" value="Genomic_DNA"/>
</dbReference>
<feature type="domain" description="HAMP" evidence="13">
    <location>
        <begin position="922"/>
        <end position="974"/>
    </location>
</feature>
<dbReference type="Proteomes" id="UP000242180">
    <property type="component" value="Unassembled WGS sequence"/>
</dbReference>
<dbReference type="PROSITE" id="PS50110">
    <property type="entry name" value="RESPONSE_REGULATORY"/>
    <property type="match status" value="1"/>
</dbReference>
<dbReference type="STRING" id="13706.A0A1X2H5V4"/>
<dbReference type="GO" id="GO:0016020">
    <property type="term" value="C:membrane"/>
    <property type="evidence" value="ECO:0007669"/>
    <property type="project" value="InterPro"/>
</dbReference>
<evidence type="ECO:0000259" key="12">
    <source>
        <dbReference type="PROSITE" id="PS50110"/>
    </source>
</evidence>
<dbReference type="Gene3D" id="1.10.287.950">
    <property type="entry name" value="Methyl-accepting chemotaxis protein"/>
    <property type="match status" value="1"/>
</dbReference>
<evidence type="ECO:0000256" key="1">
    <source>
        <dbReference type="ARBA" id="ARBA00000085"/>
    </source>
</evidence>
<dbReference type="GO" id="GO:0005524">
    <property type="term" value="F:ATP binding"/>
    <property type="evidence" value="ECO:0007669"/>
    <property type="project" value="UniProtKB-KW"/>
</dbReference>
<dbReference type="Pfam" id="PF00072">
    <property type="entry name" value="Response_reg"/>
    <property type="match status" value="1"/>
</dbReference>
<keyword evidence="3 10" id="KW-0597">Phosphoprotein</keyword>
<dbReference type="Gene3D" id="1.20.120.1530">
    <property type="match status" value="5"/>
</dbReference>
<evidence type="ECO:0000256" key="9">
    <source>
        <dbReference type="ARBA" id="ARBA00023012"/>
    </source>
</evidence>
<keyword evidence="15" id="KW-1185">Reference proteome</keyword>
<dbReference type="InterPro" id="IPR011006">
    <property type="entry name" value="CheY-like_superfamily"/>
</dbReference>
<dbReference type="SMART" id="SM00448">
    <property type="entry name" value="REC"/>
    <property type="match status" value="1"/>
</dbReference>
<dbReference type="OrthoDB" id="10266508at2759"/>
<dbReference type="Pfam" id="PF18947">
    <property type="entry name" value="HAMP_2"/>
    <property type="match status" value="2"/>
</dbReference>
<evidence type="ECO:0000256" key="2">
    <source>
        <dbReference type="ARBA" id="ARBA00012438"/>
    </source>
</evidence>
<feature type="domain" description="HAMP" evidence="13">
    <location>
        <begin position="738"/>
        <end position="790"/>
    </location>
</feature>
<dbReference type="SUPFAM" id="SSF52172">
    <property type="entry name" value="CheY-like"/>
    <property type="match status" value="2"/>
</dbReference>
<evidence type="ECO:0000313" key="15">
    <source>
        <dbReference type="Proteomes" id="UP000242180"/>
    </source>
</evidence>
<dbReference type="PRINTS" id="PR00344">
    <property type="entry name" value="BCTRLSENSOR"/>
</dbReference>
<dbReference type="SMART" id="SM00388">
    <property type="entry name" value="HisKA"/>
    <property type="match status" value="1"/>
</dbReference>
<feature type="modified residue" description="4-aspartylphosphate" evidence="10">
    <location>
        <position position="1429"/>
    </location>
</feature>
<dbReference type="Gene3D" id="3.30.565.10">
    <property type="entry name" value="Histidine kinase-like ATPase, C-terminal domain"/>
    <property type="match status" value="1"/>
</dbReference>
<evidence type="ECO:0000259" key="11">
    <source>
        <dbReference type="PROSITE" id="PS50109"/>
    </source>
</evidence>
<dbReference type="Pfam" id="PF02518">
    <property type="entry name" value="HATPase_c"/>
    <property type="match status" value="1"/>
</dbReference>
<evidence type="ECO:0000313" key="14">
    <source>
        <dbReference type="EMBL" id="ORY93858.1"/>
    </source>
</evidence>
<proteinExistence type="predicted"/>
<keyword evidence="9" id="KW-0902">Two-component regulatory system</keyword>
<dbReference type="InterPro" id="IPR003660">
    <property type="entry name" value="HAMP_dom"/>
</dbReference>
<evidence type="ECO:0000256" key="8">
    <source>
        <dbReference type="ARBA" id="ARBA00022840"/>
    </source>
</evidence>
<feature type="domain" description="HAMP" evidence="13">
    <location>
        <begin position="370"/>
        <end position="422"/>
    </location>
</feature>
<dbReference type="InParanoid" id="A0A1X2H5V4"/>
<keyword evidence="7" id="KW-0418">Kinase</keyword>
<sequence length="1509" mass="164855">MPLQPPAQPYCTHCAHEMVRVSEAVLGGDLHERIQCPFGHHSNPKQPAAAINAMLQHMEAFSLDMLHAMLPVTETGQLGLQVPEQNRAGTWLYLATTFNQMSSQYLDEVHQTTRVIRAVSQGDLSQRLTIDNESGPLQELHQSMDDMVSKLDLYASEASRVVHQIGSQGKLGVTMSPIPDASGAWRLLIDNVNTMAVTLTADIRDIADVCKSVAHGDLTKHISVQVNGELYDVKNTINTMVDQASRLSGFATEVTRVALQVGGTWRELTDNVNLMASNLTAQVRDIAMVCKAVARGDLSQKITVNVSGEIHDLKFVINTMVEQLRFLAAELTRVAREVGTEGKLGGQAEIYPDLDGIWRDLTDNVNTMAANLTAQVRDISVVSKAVARGDLTKKITVEVQGEILELKDTINWKIDQLRIFATEVTRVALEVGTEGRLGGQAVVQNAAGIWKDLTDKVNIMAANLTSQVRSIAAVTMAVADGDFSKKITVEVQGEILDLKLAVNSMVDQLRSFVSEVTRVAREVGTEGKLGGQANVVNTRGTWKDLVDKVNIMAANLTTQVRSIAEVTTAVANGDLSKQIDVQVHGEILDLKITVNSMVEKLRMFATEVTRVAKEVGTEGNLGGQAVVKDVRGTWKDLTDNVNAMAANITAQVRDIAMVSKAVASGDLTQTVTVDVKGEILDLKMTINTMVRQLSIFATEVSRVALEVGTDGKLGGQAMVEGVDGIWKDLTDNVNMMAGNLTTQVRSIAAVTKAVARGDLSRKITVNVNGEVLELKETVNSMVDQLRTFAAEVIRVAREVGTEGKLGGQAMVKDVDGTWKDLTDNVNLMASNLTNQVRDIACVCKAVACGELSRKVVVTVHGEILELKNTINTMVDQLRTFAAEVTRVAKEVGTEGRLGTKAEVLDVSGVWKHITSDVNTMASNLTTQVRAFAQISAAATRNDFSQVITVEASGEMDSLKTKINQMVLSLRDAMQKNTQAREAAELANKSKSEFLANMSHEIRTPMNGIVGMTTLTLETELNRDQRENLLIVKSLALNLLTIIDDILDISKIEAGRLTIEAIPFSLRTTVFSVFKSMAYKGNNKLSLVYDVECTAPDWLIGDPLRLKQVLTNLIGNAVKFTAEGRVELSVILTRAVRGHGEDGPALEFCVNDTGIGISKDKLADIFETFCQVDGSTTRKYGGTGLGLSISKRLVELMGGNLWVESEPKQGSQFYFNIPIQTGDSRLDWMVPKPTVSLAQRFLYVQDDTDPDEQLYRTSVAQQCERLGIDVMFYRLDKATSVLHAVETGEETPMTKLVFDAVLVTSVELAERVRELHHIRHTPITIISKYLHRLDIKSCISLGIASYVNDPNDFASFATALHVALENNMAAPSNMEVRQSYNILLVEDNLINQRLAVKMLEKVGHKITVAQNGLEAVQIFEAKPFDIILMDIQMPVMGGFEATELIRKKEAAANTSVRVPIIALTAHAMIGDRERCLSNGMDEYVSKPLRLPELIAVINKCALRSPSAPRL</sequence>
<evidence type="ECO:0000259" key="13">
    <source>
        <dbReference type="PROSITE" id="PS50885"/>
    </source>
</evidence>
<evidence type="ECO:0000256" key="5">
    <source>
        <dbReference type="ARBA" id="ARBA00022737"/>
    </source>
</evidence>
<dbReference type="InterPro" id="IPR036890">
    <property type="entry name" value="HATPase_C_sf"/>
</dbReference>
<protein>
    <recommendedName>
        <fullName evidence="2">histidine kinase</fullName>
        <ecNumber evidence="2">2.7.13.3</ecNumber>
    </recommendedName>
</protein>
<dbReference type="GO" id="GO:0071474">
    <property type="term" value="P:cellular hyperosmotic response"/>
    <property type="evidence" value="ECO:0007669"/>
    <property type="project" value="TreeGrafter"/>
</dbReference>
<feature type="domain" description="HAMP" evidence="13">
    <location>
        <begin position="646"/>
        <end position="698"/>
    </location>
</feature>
<gene>
    <name evidence="14" type="ORF">BCR43DRAFT_443539</name>
</gene>
<feature type="domain" description="Histidine kinase" evidence="11">
    <location>
        <begin position="996"/>
        <end position="1220"/>
    </location>
</feature>
<keyword evidence="8" id="KW-0067">ATP-binding</keyword>
<dbReference type="PROSITE" id="PS50109">
    <property type="entry name" value="HIS_KIN"/>
    <property type="match status" value="1"/>
</dbReference>
<evidence type="ECO:0000256" key="3">
    <source>
        <dbReference type="ARBA" id="ARBA00022553"/>
    </source>
</evidence>
<dbReference type="FunFam" id="1.10.287.130:FF:000002">
    <property type="entry name" value="Two-component osmosensing histidine kinase"/>
    <property type="match status" value="1"/>
</dbReference>
<keyword evidence="6" id="KW-0547">Nucleotide-binding</keyword>
<dbReference type="CDD" id="cd16922">
    <property type="entry name" value="HATPase_EvgS-ArcB-TorS-like"/>
    <property type="match status" value="1"/>
</dbReference>
<dbReference type="InterPro" id="IPR004358">
    <property type="entry name" value="Sig_transdc_His_kin-like_C"/>
</dbReference>
<dbReference type="PROSITE" id="PS50885">
    <property type="entry name" value="HAMP"/>
    <property type="match status" value="10"/>
</dbReference>
<dbReference type="SMART" id="SM00304">
    <property type="entry name" value="HAMP"/>
    <property type="match status" value="10"/>
</dbReference>
<dbReference type="SUPFAM" id="SSF58104">
    <property type="entry name" value="Methyl-accepting chemotaxis protein (MCP) signaling domain"/>
    <property type="match status" value="2"/>
</dbReference>
<dbReference type="CDD" id="cd00082">
    <property type="entry name" value="HisKA"/>
    <property type="match status" value="1"/>
</dbReference>
<dbReference type="InterPro" id="IPR036097">
    <property type="entry name" value="HisK_dim/P_sf"/>
</dbReference>
<feature type="domain" description="HAMP" evidence="13">
    <location>
        <begin position="277"/>
        <end position="329"/>
    </location>
</feature>
<dbReference type="Gene3D" id="1.10.8.500">
    <property type="entry name" value="HAMP domain in histidine kinase"/>
    <property type="match status" value="2"/>
</dbReference>
<dbReference type="SMART" id="SM00387">
    <property type="entry name" value="HATPase_c"/>
    <property type="match status" value="1"/>
</dbReference>
<accession>A0A1X2H5V4</accession>
<evidence type="ECO:0000256" key="10">
    <source>
        <dbReference type="PROSITE-ProRule" id="PRU00169"/>
    </source>
</evidence>
<dbReference type="CDD" id="cd06225">
    <property type="entry name" value="HAMP"/>
    <property type="match status" value="7"/>
</dbReference>
<dbReference type="PANTHER" id="PTHR45339:SF1">
    <property type="entry name" value="HYBRID SIGNAL TRANSDUCTION HISTIDINE KINASE J"/>
    <property type="match status" value="1"/>
</dbReference>
<name>A0A1X2H5V4_SYNRA</name>
<dbReference type="InterPro" id="IPR005467">
    <property type="entry name" value="His_kinase_dom"/>
</dbReference>
<dbReference type="InterPro" id="IPR001789">
    <property type="entry name" value="Sig_transdc_resp-reg_receiver"/>
</dbReference>
<dbReference type="InterPro" id="IPR003661">
    <property type="entry name" value="HisK_dim/P_dom"/>
</dbReference>